<gene>
    <name evidence="1" type="ORF">AABB92_22130</name>
</gene>
<proteinExistence type="predicted"/>
<organism evidence="1 2">
    <name type="scientific">Pantoea brenneri</name>
    <dbReference type="NCBI Taxonomy" id="472694"/>
    <lineage>
        <taxon>Bacteria</taxon>
        <taxon>Pseudomonadati</taxon>
        <taxon>Pseudomonadota</taxon>
        <taxon>Gammaproteobacteria</taxon>
        <taxon>Enterobacterales</taxon>
        <taxon>Erwiniaceae</taxon>
        <taxon>Pantoea</taxon>
    </lineage>
</organism>
<comment type="caution">
    <text evidence="1">The sequence shown here is derived from an EMBL/GenBank/DDBJ whole genome shotgun (WGS) entry which is preliminary data.</text>
</comment>
<reference evidence="1 2" key="1">
    <citation type="submission" date="2024-04" db="EMBL/GenBank/DDBJ databases">
        <authorList>
            <person name="Suleimanova A.D."/>
            <person name="Pudova D.S."/>
            <person name="Shagimardanova E.I."/>
            <person name="Sharipova M.R."/>
        </authorList>
    </citation>
    <scope>NUCLEOTIDE SEQUENCE [LARGE SCALE GENOMIC DNA]</scope>
    <source>
        <strain evidence="1 2">3.1</strain>
    </source>
</reference>
<dbReference type="EMBL" id="JBCGBG010000010">
    <property type="protein sequence ID" value="MEL7698342.1"/>
    <property type="molecule type" value="Genomic_DNA"/>
</dbReference>
<evidence type="ECO:0000313" key="1">
    <source>
        <dbReference type="EMBL" id="MEL7698342.1"/>
    </source>
</evidence>
<dbReference type="Proteomes" id="UP001468095">
    <property type="component" value="Unassembled WGS sequence"/>
</dbReference>
<protein>
    <submittedName>
        <fullName evidence="1">Uncharacterized protein</fullName>
    </submittedName>
</protein>
<evidence type="ECO:0000313" key="2">
    <source>
        <dbReference type="Proteomes" id="UP001468095"/>
    </source>
</evidence>
<keyword evidence="2" id="KW-1185">Reference proteome</keyword>
<accession>A0ABU9MR20</accession>
<name>A0ABU9MR20_9GAMM</name>
<sequence length="235" mass="26926">MLYWKKMPSLWVGNSIASFNDLETAHAIAALKIYIVFSLFSKSREDGVRTIAMTFTEISETASLSRALVNEGLKVLYQKEMIKNLSPTPRKKLYTVDVAGELLDGWCKLPFAGVVSEDRSIVAFKSMHNRYPFELVALQLYVYLLYARDNRNDYTLARKFTIMEKLHCRLHVLNKAITYLIHIGLLKAVKQKVVEQTYTEIFHDSFYFYMAAGAGNAFTYQKSPKVVPPAKEIPF</sequence>
<dbReference type="RefSeq" id="WP_031377968.1">
    <property type="nucleotide sequence ID" value="NZ_JBCGBG010000010.1"/>
</dbReference>